<feature type="non-terminal residue" evidence="1">
    <location>
        <position position="101"/>
    </location>
</feature>
<dbReference type="EMBL" id="NBAG03000232">
    <property type="protein sequence ID" value="PNI68999.1"/>
    <property type="molecule type" value="Genomic_DNA"/>
</dbReference>
<evidence type="ECO:0000313" key="1">
    <source>
        <dbReference type="EMBL" id="PNI68999.1"/>
    </source>
</evidence>
<proteinExistence type="predicted"/>
<dbReference type="Proteomes" id="UP000236370">
    <property type="component" value="Unassembled WGS sequence"/>
</dbReference>
<sequence length="101" mass="11661">MASDTPESLMALCTDFCLRNLDGTLGYLLDKETLRLHPDIFLPSEICDRLVNEYVELVNAACNFEPHESFFSLFSDPRSTRLTRIHLREDLVQDQDLEAIR</sequence>
<gene>
    <name evidence="1" type="ORF">CK820_G0012232</name>
</gene>
<dbReference type="AlphaFoldDB" id="A0A2J8NB49"/>
<name>A0A2J8NB49_PANTR</name>
<comment type="caution">
    <text evidence="1">The sequence shown here is derived from an EMBL/GenBank/DDBJ whole genome shotgun (WGS) entry which is preliminary data.</text>
</comment>
<accession>A0A2J8NB49</accession>
<organism evidence="1 2">
    <name type="scientific">Pan troglodytes</name>
    <name type="common">Chimpanzee</name>
    <dbReference type="NCBI Taxonomy" id="9598"/>
    <lineage>
        <taxon>Eukaryota</taxon>
        <taxon>Metazoa</taxon>
        <taxon>Chordata</taxon>
        <taxon>Craniata</taxon>
        <taxon>Vertebrata</taxon>
        <taxon>Euteleostomi</taxon>
        <taxon>Mammalia</taxon>
        <taxon>Eutheria</taxon>
        <taxon>Euarchontoglires</taxon>
        <taxon>Primates</taxon>
        <taxon>Haplorrhini</taxon>
        <taxon>Catarrhini</taxon>
        <taxon>Hominidae</taxon>
        <taxon>Pan</taxon>
    </lineage>
</organism>
<evidence type="ECO:0000313" key="2">
    <source>
        <dbReference type="Proteomes" id="UP000236370"/>
    </source>
</evidence>
<reference evidence="1 2" key="1">
    <citation type="submission" date="2017-12" db="EMBL/GenBank/DDBJ databases">
        <title>High-resolution comparative analysis of great ape genomes.</title>
        <authorList>
            <person name="Pollen A."/>
            <person name="Hastie A."/>
            <person name="Hormozdiari F."/>
            <person name="Dougherty M."/>
            <person name="Liu R."/>
            <person name="Chaisson M."/>
            <person name="Hoppe E."/>
            <person name="Hill C."/>
            <person name="Pang A."/>
            <person name="Hillier L."/>
            <person name="Baker C."/>
            <person name="Armstrong J."/>
            <person name="Shendure J."/>
            <person name="Paten B."/>
            <person name="Wilson R."/>
            <person name="Chao H."/>
            <person name="Schneider V."/>
            <person name="Ventura M."/>
            <person name="Kronenberg Z."/>
            <person name="Murali S."/>
            <person name="Gordon D."/>
            <person name="Cantsilieris S."/>
            <person name="Munson K."/>
            <person name="Nelson B."/>
            <person name="Raja A."/>
            <person name="Underwood J."/>
            <person name="Diekhans M."/>
            <person name="Fiddes I."/>
            <person name="Haussler D."/>
            <person name="Eichler E."/>
        </authorList>
    </citation>
    <scope>NUCLEOTIDE SEQUENCE [LARGE SCALE GENOMIC DNA]</scope>
    <source>
        <strain evidence="1">Yerkes chimp pedigree #C0471</strain>
    </source>
</reference>
<protein>
    <submittedName>
        <fullName evidence="1">ZER1 isoform 1</fullName>
    </submittedName>
</protein>